<comment type="caution">
    <text evidence="8">The sequence shown here is derived from an EMBL/GenBank/DDBJ whole genome shotgun (WGS) entry which is preliminary data.</text>
</comment>
<reference evidence="8 9" key="1">
    <citation type="journal article" date="2016" name="Nat. Commun.">
        <title>Thousands of microbial genomes shed light on interconnected biogeochemical processes in an aquifer system.</title>
        <authorList>
            <person name="Anantharaman K."/>
            <person name="Brown C.T."/>
            <person name="Hug L.A."/>
            <person name="Sharon I."/>
            <person name="Castelle C.J."/>
            <person name="Probst A.J."/>
            <person name="Thomas B.C."/>
            <person name="Singh A."/>
            <person name="Wilkins M.J."/>
            <person name="Karaoz U."/>
            <person name="Brodie E.L."/>
            <person name="Williams K.H."/>
            <person name="Hubbard S.S."/>
            <person name="Banfield J.F."/>
        </authorList>
    </citation>
    <scope>NUCLEOTIDE SEQUENCE [LARGE SCALE GENOMIC DNA]</scope>
</reference>
<evidence type="ECO:0000256" key="1">
    <source>
        <dbReference type="ARBA" id="ARBA00001947"/>
    </source>
</evidence>
<keyword evidence="4" id="KW-0479">Metal-binding</keyword>
<sequence length="287" mass="32558">MDIKRRQLVELHAHISASAHPSVLWSIAHAGGIKLPMKGYHQFEEHIVLSMNRKTTMREYLDSVLHPILDPLTSGTYAVEKAVHETLGGAYRSSGIDIYELRMNPMKHNTGGQQDLDHIIMAALRGMERALLEYPQIQAGLIFCMDRQFSFRQNEIIATKAMKYRNRGVVGVDFANYEKGNFNFKEYKQLIAACKKSGLGVTVHSGETSEDNDMWEAIEYLDPQRIGHGIKAAYDTKLMRELVTRKIVLEVCPMSNLVTKAVKDVAELKHILHTFLENNVLFTINTD</sequence>
<evidence type="ECO:0000256" key="6">
    <source>
        <dbReference type="ARBA" id="ARBA00022833"/>
    </source>
</evidence>
<dbReference type="InterPro" id="IPR006330">
    <property type="entry name" value="Ado/ade_deaminase"/>
</dbReference>
<dbReference type="GO" id="GO:0005829">
    <property type="term" value="C:cytosol"/>
    <property type="evidence" value="ECO:0007669"/>
    <property type="project" value="TreeGrafter"/>
</dbReference>
<keyword evidence="5" id="KW-0378">Hydrolase</keyword>
<evidence type="ECO:0000256" key="3">
    <source>
        <dbReference type="ARBA" id="ARBA00012784"/>
    </source>
</evidence>
<proteinExistence type="inferred from homology"/>
<feature type="domain" description="Adenosine deaminase" evidence="7">
    <location>
        <begin position="9"/>
        <end position="287"/>
    </location>
</feature>
<dbReference type="GO" id="GO:0004000">
    <property type="term" value="F:adenosine deaminase activity"/>
    <property type="evidence" value="ECO:0007669"/>
    <property type="project" value="TreeGrafter"/>
</dbReference>
<dbReference type="PANTHER" id="PTHR11409">
    <property type="entry name" value="ADENOSINE DEAMINASE"/>
    <property type="match status" value="1"/>
</dbReference>
<protein>
    <recommendedName>
        <fullName evidence="3">adenosine deaminase</fullName>
        <ecNumber evidence="3">3.5.4.4</ecNumber>
    </recommendedName>
</protein>
<dbReference type="EMBL" id="MGAU01000009">
    <property type="protein sequence ID" value="OGK55577.1"/>
    <property type="molecule type" value="Genomic_DNA"/>
</dbReference>
<dbReference type="InterPro" id="IPR032466">
    <property type="entry name" value="Metal_Hydrolase"/>
</dbReference>
<accession>A0A1F7JIX7</accession>
<dbReference type="PANTHER" id="PTHR11409:SF43">
    <property type="entry name" value="ADENOSINE DEAMINASE"/>
    <property type="match status" value="1"/>
</dbReference>
<dbReference type="SUPFAM" id="SSF51556">
    <property type="entry name" value="Metallo-dependent hydrolases"/>
    <property type="match status" value="1"/>
</dbReference>
<comment type="cofactor">
    <cofactor evidence="1">
        <name>Zn(2+)</name>
        <dbReference type="ChEBI" id="CHEBI:29105"/>
    </cofactor>
</comment>
<evidence type="ECO:0000256" key="4">
    <source>
        <dbReference type="ARBA" id="ARBA00022723"/>
    </source>
</evidence>
<evidence type="ECO:0000259" key="7">
    <source>
        <dbReference type="Pfam" id="PF00962"/>
    </source>
</evidence>
<dbReference type="GO" id="GO:0006154">
    <property type="term" value="P:adenosine catabolic process"/>
    <property type="evidence" value="ECO:0007669"/>
    <property type="project" value="TreeGrafter"/>
</dbReference>
<name>A0A1F7JIX7_9BACT</name>
<evidence type="ECO:0000256" key="2">
    <source>
        <dbReference type="ARBA" id="ARBA00006676"/>
    </source>
</evidence>
<dbReference type="GO" id="GO:0046103">
    <property type="term" value="P:inosine biosynthetic process"/>
    <property type="evidence" value="ECO:0007669"/>
    <property type="project" value="TreeGrafter"/>
</dbReference>
<dbReference type="Proteomes" id="UP000178486">
    <property type="component" value="Unassembled WGS sequence"/>
</dbReference>
<evidence type="ECO:0000313" key="9">
    <source>
        <dbReference type="Proteomes" id="UP000178486"/>
    </source>
</evidence>
<dbReference type="InterPro" id="IPR001365">
    <property type="entry name" value="A_deaminase_dom"/>
</dbReference>
<dbReference type="Pfam" id="PF00962">
    <property type="entry name" value="A_deaminase"/>
    <property type="match status" value="1"/>
</dbReference>
<organism evidence="8 9">
    <name type="scientific">Candidatus Roizmanbacteria bacterium RIFCSPLOWO2_01_FULL_45_11</name>
    <dbReference type="NCBI Taxonomy" id="1802070"/>
    <lineage>
        <taxon>Bacteria</taxon>
        <taxon>Candidatus Roizmaniibacteriota</taxon>
    </lineage>
</organism>
<dbReference type="Gene3D" id="3.20.20.140">
    <property type="entry name" value="Metal-dependent hydrolases"/>
    <property type="match status" value="1"/>
</dbReference>
<dbReference type="GO" id="GO:0043103">
    <property type="term" value="P:hypoxanthine salvage"/>
    <property type="evidence" value="ECO:0007669"/>
    <property type="project" value="TreeGrafter"/>
</dbReference>
<comment type="similarity">
    <text evidence="2">Belongs to the metallo-dependent hydrolases superfamily. Adenosine and AMP deaminases family.</text>
</comment>
<feature type="non-terminal residue" evidence="8">
    <location>
        <position position="287"/>
    </location>
</feature>
<keyword evidence="6" id="KW-0862">Zinc</keyword>
<gene>
    <name evidence="8" type="ORF">A3B56_01995</name>
</gene>
<evidence type="ECO:0000313" key="8">
    <source>
        <dbReference type="EMBL" id="OGK55577.1"/>
    </source>
</evidence>
<dbReference type="GO" id="GO:0046872">
    <property type="term" value="F:metal ion binding"/>
    <property type="evidence" value="ECO:0007669"/>
    <property type="project" value="UniProtKB-KW"/>
</dbReference>
<dbReference type="EC" id="3.5.4.4" evidence="3"/>
<dbReference type="AlphaFoldDB" id="A0A1F7JIX7"/>
<evidence type="ECO:0000256" key="5">
    <source>
        <dbReference type="ARBA" id="ARBA00022801"/>
    </source>
</evidence>